<evidence type="ECO:0008006" key="3">
    <source>
        <dbReference type="Google" id="ProtNLM"/>
    </source>
</evidence>
<reference evidence="2" key="1">
    <citation type="submission" date="2017-06" db="EMBL/GenBank/DDBJ databases">
        <authorList>
            <person name="Varghese N."/>
            <person name="Submissions S."/>
        </authorList>
    </citation>
    <scope>NUCLEOTIDE SEQUENCE [LARGE SCALE GENOMIC DNA]</scope>
    <source>
        <strain evidence="2">DSM 22348</strain>
    </source>
</reference>
<keyword evidence="2" id="KW-1185">Reference proteome</keyword>
<gene>
    <name evidence="1" type="ORF">SAMN05444352_12464</name>
</gene>
<evidence type="ECO:0000313" key="2">
    <source>
        <dbReference type="Proteomes" id="UP000198407"/>
    </source>
</evidence>
<evidence type="ECO:0000313" key="1">
    <source>
        <dbReference type="EMBL" id="SNT11009.1"/>
    </source>
</evidence>
<protein>
    <recommendedName>
        <fullName evidence="3">JAB domain-containing protein</fullName>
    </recommendedName>
</protein>
<name>A0A239JZH3_9PSED</name>
<accession>A0A239JZH3</accession>
<dbReference type="OrthoDB" id="9180414at2"/>
<organism evidence="1 2">
    <name type="scientific">Pseudomonas japonica</name>
    <dbReference type="NCBI Taxonomy" id="256466"/>
    <lineage>
        <taxon>Bacteria</taxon>
        <taxon>Pseudomonadati</taxon>
        <taxon>Pseudomonadota</taxon>
        <taxon>Gammaproteobacteria</taxon>
        <taxon>Pseudomonadales</taxon>
        <taxon>Pseudomonadaceae</taxon>
        <taxon>Pseudomonas</taxon>
    </lineage>
</organism>
<dbReference type="RefSeq" id="WP_042127160.1">
    <property type="nucleotide sequence ID" value="NZ_FZOL01000024.1"/>
</dbReference>
<dbReference type="AlphaFoldDB" id="A0A239JZH3"/>
<sequence>MRTQIIIEDHVVPQLLTSAIEAYEVSHKAHARGRANDRLETFGLLWGYALPVREGVPARLVAVVATVETSALRHTEWVQPDFASIRMKRDFFREYWPQLELIGTFHSHPYKDLSEVNDAKGWRASEDDKEFWPAFHEEVCPDMDELAHLVIAITALGRKGSAMPDRLPGNEYTSGYVVSADMRKLWIKGYTSELDEEIDDDAPFDEAFMAGDVEMIRSYELWKDEEVLLEIPSLEARFRHELLRR</sequence>
<dbReference type="Proteomes" id="UP000198407">
    <property type="component" value="Unassembled WGS sequence"/>
</dbReference>
<proteinExistence type="predicted"/>
<dbReference type="EMBL" id="FZOL01000024">
    <property type="protein sequence ID" value="SNT11009.1"/>
    <property type="molecule type" value="Genomic_DNA"/>
</dbReference>